<dbReference type="Pfam" id="PF12833">
    <property type="entry name" value="HTH_18"/>
    <property type="match status" value="1"/>
</dbReference>
<dbReference type="GO" id="GO:0003700">
    <property type="term" value="F:DNA-binding transcription factor activity"/>
    <property type="evidence" value="ECO:0007669"/>
    <property type="project" value="InterPro"/>
</dbReference>
<evidence type="ECO:0000256" key="2">
    <source>
        <dbReference type="ARBA" id="ARBA00023125"/>
    </source>
</evidence>
<dbReference type="PANTHER" id="PTHR47893">
    <property type="entry name" value="REGULATORY PROTEIN PCHR"/>
    <property type="match status" value="1"/>
</dbReference>
<proteinExistence type="predicted"/>
<keyword evidence="1" id="KW-0805">Transcription regulation</keyword>
<dbReference type="EMBL" id="NEVM01000001">
    <property type="protein sequence ID" value="OZI37793.1"/>
    <property type="molecule type" value="Genomic_DNA"/>
</dbReference>
<evidence type="ECO:0000259" key="5">
    <source>
        <dbReference type="PROSITE" id="PS01124"/>
    </source>
</evidence>
<dbReference type="PROSITE" id="PS00041">
    <property type="entry name" value="HTH_ARAC_FAMILY_1"/>
    <property type="match status" value="1"/>
</dbReference>
<dbReference type="PROSITE" id="PS50110">
    <property type="entry name" value="RESPONSE_REGULATORY"/>
    <property type="match status" value="1"/>
</dbReference>
<comment type="caution">
    <text evidence="7">The sequence shown here is derived from an EMBL/GenBank/DDBJ whole genome shotgun (WGS) entry which is preliminary data.</text>
</comment>
<dbReference type="AlphaFoldDB" id="A0A261SNA4"/>
<dbReference type="GO" id="GO:0043565">
    <property type="term" value="F:sequence-specific DNA binding"/>
    <property type="evidence" value="ECO:0007669"/>
    <property type="project" value="InterPro"/>
</dbReference>
<dbReference type="InterPro" id="IPR053142">
    <property type="entry name" value="PchR_regulatory_protein"/>
</dbReference>
<dbReference type="InterPro" id="IPR018062">
    <property type="entry name" value="HTH_AraC-typ_CS"/>
</dbReference>
<dbReference type="SUPFAM" id="SSF46689">
    <property type="entry name" value="Homeodomain-like"/>
    <property type="match status" value="2"/>
</dbReference>
<dbReference type="SMART" id="SM00342">
    <property type="entry name" value="HTH_ARAC"/>
    <property type="match status" value="1"/>
</dbReference>
<accession>A0A261SNA4</accession>
<dbReference type="SMART" id="SM00448">
    <property type="entry name" value="REC"/>
    <property type="match status" value="1"/>
</dbReference>
<keyword evidence="4" id="KW-0597">Phosphoprotein</keyword>
<dbReference type="PROSITE" id="PS01124">
    <property type="entry name" value="HTH_ARAC_FAMILY_2"/>
    <property type="match status" value="1"/>
</dbReference>
<dbReference type="SUPFAM" id="SSF52172">
    <property type="entry name" value="CheY-like"/>
    <property type="match status" value="1"/>
</dbReference>
<name>A0A261SNA4_9BORD</name>
<feature type="domain" description="HTH araC/xylS-type" evidence="5">
    <location>
        <begin position="183"/>
        <end position="281"/>
    </location>
</feature>
<dbReference type="InterPro" id="IPR011006">
    <property type="entry name" value="CheY-like_superfamily"/>
</dbReference>
<reference evidence="8" key="1">
    <citation type="submission" date="2017-05" db="EMBL/GenBank/DDBJ databases">
        <title>Complete and WGS of Bordetella genogroups.</title>
        <authorList>
            <person name="Spilker T."/>
            <person name="Lipuma J."/>
        </authorList>
    </citation>
    <scope>NUCLEOTIDE SEQUENCE [LARGE SCALE GENOMIC DNA]</scope>
    <source>
        <strain evidence="8">AU16122</strain>
    </source>
</reference>
<evidence type="ECO:0000256" key="1">
    <source>
        <dbReference type="ARBA" id="ARBA00023015"/>
    </source>
</evidence>
<dbReference type="OrthoDB" id="9801101at2"/>
<dbReference type="CDD" id="cd19920">
    <property type="entry name" value="REC_PA4781-like"/>
    <property type="match status" value="1"/>
</dbReference>
<dbReference type="InterPro" id="IPR018060">
    <property type="entry name" value="HTH_AraC"/>
</dbReference>
<gene>
    <name evidence="7" type="ORF">CAL29_05300</name>
</gene>
<evidence type="ECO:0000313" key="8">
    <source>
        <dbReference type="Proteomes" id="UP000216020"/>
    </source>
</evidence>
<dbReference type="PANTHER" id="PTHR47893:SF1">
    <property type="entry name" value="REGULATORY PROTEIN PCHR"/>
    <property type="match status" value="1"/>
</dbReference>
<evidence type="ECO:0000256" key="4">
    <source>
        <dbReference type="PROSITE-ProRule" id="PRU00169"/>
    </source>
</evidence>
<sequence>MRPVDDRENSAHILLVDDSPADLKLLVQELDKEAYRLTVAMNGRQGYARAQALPRPDLILLDVCMPQMDGYATCALLKENPQTAHIPIIFVTASTHLDERLKGFQSGAADYVLKPYNPVEVLARIRVHLSRPAGAARSDRPVDEGAETARHLVSPSPACGFMPDMDIQLPAAMPNPTDQAIVAMTRRYLDERLANPPSLKSLARQMGVHERRLTQAFRVSLGKSVKDYLRDERMHSAQKLLRLGKLSISEIAEMLGFSSPANFAAAFRRQVGCSPVNFRQQSRAEPQPGADQ</sequence>
<evidence type="ECO:0000259" key="6">
    <source>
        <dbReference type="PROSITE" id="PS50110"/>
    </source>
</evidence>
<evidence type="ECO:0000256" key="3">
    <source>
        <dbReference type="ARBA" id="ARBA00023163"/>
    </source>
</evidence>
<dbReference type="InterPro" id="IPR001789">
    <property type="entry name" value="Sig_transdc_resp-reg_receiver"/>
</dbReference>
<feature type="domain" description="Response regulatory" evidence="6">
    <location>
        <begin position="12"/>
        <end position="129"/>
    </location>
</feature>
<keyword evidence="2" id="KW-0238">DNA-binding</keyword>
<dbReference type="Proteomes" id="UP000216020">
    <property type="component" value="Unassembled WGS sequence"/>
</dbReference>
<evidence type="ECO:0000313" key="7">
    <source>
        <dbReference type="EMBL" id="OZI37793.1"/>
    </source>
</evidence>
<organism evidence="7 8">
    <name type="scientific">Bordetella genomosp. 10</name>
    <dbReference type="NCBI Taxonomy" id="1416804"/>
    <lineage>
        <taxon>Bacteria</taxon>
        <taxon>Pseudomonadati</taxon>
        <taxon>Pseudomonadota</taxon>
        <taxon>Betaproteobacteria</taxon>
        <taxon>Burkholderiales</taxon>
        <taxon>Alcaligenaceae</taxon>
        <taxon>Bordetella</taxon>
    </lineage>
</organism>
<dbReference type="Pfam" id="PF00072">
    <property type="entry name" value="Response_reg"/>
    <property type="match status" value="1"/>
</dbReference>
<dbReference type="Gene3D" id="3.40.50.2300">
    <property type="match status" value="1"/>
</dbReference>
<dbReference type="Gene3D" id="1.10.10.60">
    <property type="entry name" value="Homeodomain-like"/>
    <property type="match status" value="1"/>
</dbReference>
<dbReference type="GO" id="GO:0000160">
    <property type="term" value="P:phosphorelay signal transduction system"/>
    <property type="evidence" value="ECO:0007669"/>
    <property type="project" value="InterPro"/>
</dbReference>
<keyword evidence="8" id="KW-1185">Reference proteome</keyword>
<feature type="modified residue" description="4-aspartylphosphate" evidence="4">
    <location>
        <position position="62"/>
    </location>
</feature>
<dbReference type="RefSeq" id="WP_094851893.1">
    <property type="nucleotide sequence ID" value="NZ_NEVM01000001.1"/>
</dbReference>
<dbReference type="PRINTS" id="PR00032">
    <property type="entry name" value="HTHARAC"/>
</dbReference>
<dbReference type="InterPro" id="IPR020449">
    <property type="entry name" value="Tscrpt_reg_AraC-type_HTH"/>
</dbReference>
<protein>
    <recommendedName>
        <fullName evidence="9">DNA-binding response regulator</fullName>
    </recommendedName>
</protein>
<keyword evidence="3" id="KW-0804">Transcription</keyword>
<evidence type="ECO:0008006" key="9">
    <source>
        <dbReference type="Google" id="ProtNLM"/>
    </source>
</evidence>
<dbReference type="InterPro" id="IPR009057">
    <property type="entry name" value="Homeodomain-like_sf"/>
</dbReference>